<dbReference type="RefSeq" id="WP_015799246.1">
    <property type="nucleotide sequence ID" value="NC_013124.1"/>
</dbReference>
<keyword evidence="1" id="KW-1133">Transmembrane helix</keyword>
<reference evidence="2 3" key="1">
    <citation type="journal article" date="2009" name="Stand. Genomic Sci.">
        <title>Complete genome sequence of Acidimicrobium ferrooxidans type strain (ICP).</title>
        <authorList>
            <person name="Clum A."/>
            <person name="Nolan M."/>
            <person name="Lang E."/>
            <person name="Glavina Del Rio T."/>
            <person name="Tice H."/>
            <person name="Copeland A."/>
            <person name="Cheng J.F."/>
            <person name="Lucas S."/>
            <person name="Chen F."/>
            <person name="Bruce D."/>
            <person name="Goodwin L."/>
            <person name="Pitluck S."/>
            <person name="Ivanova N."/>
            <person name="Mavrommatis K."/>
            <person name="Mikhailova N."/>
            <person name="Pati A."/>
            <person name="Chen A."/>
            <person name="Palaniappan K."/>
            <person name="Goker M."/>
            <person name="Spring S."/>
            <person name="Land M."/>
            <person name="Hauser L."/>
            <person name="Chang Y.J."/>
            <person name="Jeffries C.C."/>
            <person name="Chain P."/>
            <person name="Bristow J."/>
            <person name="Eisen J.A."/>
            <person name="Markowitz V."/>
            <person name="Hugenholtz P."/>
            <person name="Kyrpides N.C."/>
            <person name="Klenk H.P."/>
            <person name="Lapidus A."/>
        </authorList>
    </citation>
    <scope>NUCLEOTIDE SEQUENCE [LARGE SCALE GENOMIC DNA]</scope>
    <source>
        <strain evidence="3">DSM 10331 / JCM 15462 / NBRC 103882 / ICP</strain>
    </source>
</reference>
<dbReference type="STRING" id="525909.Afer_1855"/>
<dbReference type="EMBL" id="CP001631">
    <property type="protein sequence ID" value="ACU54769.1"/>
    <property type="molecule type" value="Genomic_DNA"/>
</dbReference>
<name>C7M1C1_ACIFD</name>
<dbReference type="AlphaFoldDB" id="C7M1C1"/>
<feature type="transmembrane region" description="Helical" evidence="1">
    <location>
        <begin position="6"/>
        <end position="24"/>
    </location>
</feature>
<keyword evidence="3" id="KW-1185">Reference proteome</keyword>
<evidence type="ECO:0000313" key="2">
    <source>
        <dbReference type="EMBL" id="ACU54769.1"/>
    </source>
</evidence>
<evidence type="ECO:0000313" key="3">
    <source>
        <dbReference type="Proteomes" id="UP000000771"/>
    </source>
</evidence>
<keyword evidence="1" id="KW-0472">Membrane</keyword>
<gene>
    <name evidence="2" type="ordered locus">Afer_1855</name>
</gene>
<sequence>MTMRVLEGILAIGWIAILSAPIVARRNDPDGFVSLRRYRKARVALARRFDGTVAVELPIPSSPRGSSQQLVRRRRVYLLLGAALLAGLIALPVDPLGGFLTSLVAATMFVGYVRLIRRQRTPSSSIRQMVIQPEPSR</sequence>
<keyword evidence="1" id="KW-0812">Transmembrane</keyword>
<feature type="transmembrane region" description="Helical" evidence="1">
    <location>
        <begin position="99"/>
        <end position="117"/>
    </location>
</feature>
<dbReference type="HOGENOM" id="CLU_1860868_0_0_11"/>
<evidence type="ECO:0008006" key="4">
    <source>
        <dbReference type="Google" id="ProtNLM"/>
    </source>
</evidence>
<accession>C7M1C1</accession>
<evidence type="ECO:0000256" key="1">
    <source>
        <dbReference type="SAM" id="Phobius"/>
    </source>
</evidence>
<feature type="transmembrane region" description="Helical" evidence="1">
    <location>
        <begin position="76"/>
        <end position="93"/>
    </location>
</feature>
<protein>
    <recommendedName>
        <fullName evidence="4">Transmembrane protein</fullName>
    </recommendedName>
</protein>
<proteinExistence type="predicted"/>
<dbReference type="Proteomes" id="UP000000771">
    <property type="component" value="Chromosome"/>
</dbReference>
<dbReference type="KEGG" id="afo:Afer_1855"/>
<organism evidence="2 3">
    <name type="scientific">Acidimicrobium ferrooxidans (strain DSM 10331 / JCM 15462 / NBRC 103882 / ICP)</name>
    <dbReference type="NCBI Taxonomy" id="525909"/>
    <lineage>
        <taxon>Bacteria</taxon>
        <taxon>Bacillati</taxon>
        <taxon>Actinomycetota</taxon>
        <taxon>Acidimicrobiia</taxon>
        <taxon>Acidimicrobiales</taxon>
        <taxon>Acidimicrobiaceae</taxon>
        <taxon>Acidimicrobium</taxon>
    </lineage>
</organism>